<gene>
    <name evidence="2" type="ORF">PBIL07802_LOCUS30456</name>
</gene>
<dbReference type="AlphaFoldDB" id="A0A7S3GJE1"/>
<name>A0A7S3GJE1_9EUKA</name>
<sequence>MSSDGEGKTPSRALLVDKLRERLRKKDEAEKAAAEAAAAAPPGALGKNGRRDSDLSDASTSQSDSESDKPDYKSLLRERLEKLTLNKKRKLEGMDSSEIHSPSSQSDGEGPDFDILSPSMRDEESRKRREQSTSSYTTTSRMHGSGGSTGWNPDTPRSLFGLYSYGANPMTQSLMMLLSKNGTTQFQTGGEAQTSRSGPFGWLPGFNWNSKDCSLQNCFGGIFAPRGLRNGGSGMVGTPLPPVHGTTISGGSHQSSDVSHTSFSSPTSSKLDATSYPSLHSTPLSSSALSSPTEEKEKKGNCAATAYVSSVLDSWKRTIFPTTSVASPPPQPNSSSQVRPMGNSGMDVSQLEVRSVQIPVSPFLYDLHRSILPRFCFLISDFLLDCTDAGESCNK</sequence>
<feature type="compositionally biased region" description="Basic and acidic residues" evidence="1">
    <location>
        <begin position="66"/>
        <end position="84"/>
    </location>
</feature>
<evidence type="ECO:0000256" key="1">
    <source>
        <dbReference type="SAM" id="MobiDB-lite"/>
    </source>
</evidence>
<feature type="region of interest" description="Disordered" evidence="1">
    <location>
        <begin position="25"/>
        <end position="153"/>
    </location>
</feature>
<feature type="compositionally biased region" description="Low complexity" evidence="1">
    <location>
        <begin position="252"/>
        <end position="292"/>
    </location>
</feature>
<organism evidence="2">
    <name type="scientific">Palpitomonas bilix</name>
    <dbReference type="NCBI Taxonomy" id="652834"/>
    <lineage>
        <taxon>Eukaryota</taxon>
        <taxon>Eukaryota incertae sedis</taxon>
    </lineage>
</organism>
<feature type="region of interest" description="Disordered" evidence="1">
    <location>
        <begin position="321"/>
        <end position="345"/>
    </location>
</feature>
<protein>
    <submittedName>
        <fullName evidence="2">Uncharacterized protein</fullName>
    </submittedName>
</protein>
<feature type="compositionally biased region" description="Polar residues" evidence="1">
    <location>
        <begin position="132"/>
        <end position="142"/>
    </location>
</feature>
<feature type="compositionally biased region" description="Basic and acidic residues" evidence="1">
    <location>
        <begin position="120"/>
        <end position="131"/>
    </location>
</feature>
<feature type="region of interest" description="Disordered" evidence="1">
    <location>
        <begin position="1"/>
        <end position="20"/>
    </location>
</feature>
<reference evidence="2" key="1">
    <citation type="submission" date="2021-01" db="EMBL/GenBank/DDBJ databases">
        <authorList>
            <person name="Corre E."/>
            <person name="Pelletier E."/>
            <person name="Niang G."/>
            <person name="Scheremetjew M."/>
            <person name="Finn R."/>
            <person name="Kale V."/>
            <person name="Holt S."/>
            <person name="Cochrane G."/>
            <person name="Meng A."/>
            <person name="Brown T."/>
            <person name="Cohen L."/>
        </authorList>
    </citation>
    <scope>NUCLEOTIDE SEQUENCE</scope>
    <source>
        <strain evidence="2">NIES-2562</strain>
    </source>
</reference>
<feature type="region of interest" description="Disordered" evidence="1">
    <location>
        <begin position="233"/>
        <end position="297"/>
    </location>
</feature>
<accession>A0A7S3GJE1</accession>
<evidence type="ECO:0000313" key="2">
    <source>
        <dbReference type="EMBL" id="CAE0268109.1"/>
    </source>
</evidence>
<proteinExistence type="predicted"/>
<dbReference type="EMBL" id="HBIB01046316">
    <property type="protein sequence ID" value="CAE0268109.1"/>
    <property type="molecule type" value="Transcribed_RNA"/>
</dbReference>